<dbReference type="InterPro" id="IPR036318">
    <property type="entry name" value="FAD-bd_PCMH-like_sf"/>
</dbReference>
<sequence length="463" mass="51010">MNFNKITEADIESLIEILDSDRVTLKEDISEDYSHDELAELRVYPELIVEPENTEEVAQIMKFASNRNIPVTPRGSGTGLCGGAVAMEGGILLLTTSMDEIIEIDEENLTASVQPGVILMNFAEKVNDLGFMYPPDPGEKSATLGGNVLTNAGGMRAVKYGVTRDYVLGMEIVLPNGEIINTGGKVVKNSSGYSIQDLMIGSEGTLGIVTEITLKLVPMPKKALTLLIPFDSLEEAIGTVPEIINAKIVPTGIEFMEKEVLLAATDYLGKEFPDTSAPAYLLLKFDGNDKKEIEKQYEVAADVCLANNAYDVYIANTDERQDVIWDTRGALLEALKAVSELDECDVVVPRNRVADFVNFTHRLEDKHNLRIRGFGHAGDGNLHLYTLKDDLDDQTWQQRNKAVMGELYAKSREMKGKVSGEHGIAIAKKEYLHEDIGPMQLELMRGIKNTFDPQNILNPGKTV</sequence>
<dbReference type="Proteomes" id="UP000244089">
    <property type="component" value="Unassembled WGS sequence"/>
</dbReference>
<dbReference type="Gene3D" id="3.30.70.2740">
    <property type="match status" value="1"/>
</dbReference>
<keyword evidence="2" id="KW-0285">Flavoprotein</keyword>
<protein>
    <submittedName>
        <fullName evidence="6">Glycolate oxidase</fullName>
    </submittedName>
</protein>
<dbReference type="InterPro" id="IPR016169">
    <property type="entry name" value="FAD-bd_PCMH_sub2"/>
</dbReference>
<comment type="cofactor">
    <cofactor evidence="1">
        <name>FAD</name>
        <dbReference type="ChEBI" id="CHEBI:57692"/>
    </cofactor>
</comment>
<dbReference type="InterPro" id="IPR016167">
    <property type="entry name" value="FAD-bd_PCMH_sub1"/>
</dbReference>
<dbReference type="GO" id="GO:0071949">
    <property type="term" value="F:FAD binding"/>
    <property type="evidence" value="ECO:0007669"/>
    <property type="project" value="InterPro"/>
</dbReference>
<proteinExistence type="predicted"/>
<name>A0A2T5RHZ9_9FIRM</name>
<keyword evidence="4" id="KW-0560">Oxidoreductase</keyword>
<dbReference type="InterPro" id="IPR016166">
    <property type="entry name" value="FAD-bd_PCMH"/>
</dbReference>
<dbReference type="EMBL" id="QAXS01000023">
    <property type="protein sequence ID" value="PTV97791.1"/>
    <property type="molecule type" value="Genomic_DNA"/>
</dbReference>
<dbReference type="SUPFAM" id="SSF56176">
    <property type="entry name" value="FAD-binding/transporter-associated domain-like"/>
    <property type="match status" value="1"/>
</dbReference>
<evidence type="ECO:0000256" key="4">
    <source>
        <dbReference type="ARBA" id="ARBA00023002"/>
    </source>
</evidence>
<dbReference type="PROSITE" id="PS51387">
    <property type="entry name" value="FAD_PCMH"/>
    <property type="match status" value="1"/>
</dbReference>
<dbReference type="Gene3D" id="3.30.43.10">
    <property type="entry name" value="Uridine Diphospho-n-acetylenolpyruvylglucosamine Reductase, domain 2"/>
    <property type="match status" value="1"/>
</dbReference>
<dbReference type="FunFam" id="1.10.45.10:FF:000001">
    <property type="entry name" value="D-lactate dehydrogenase mitochondrial"/>
    <property type="match status" value="1"/>
</dbReference>
<evidence type="ECO:0000313" key="6">
    <source>
        <dbReference type="EMBL" id="PTV97791.1"/>
    </source>
</evidence>
<dbReference type="InterPro" id="IPR016171">
    <property type="entry name" value="Vanillyl_alc_oxidase_C-sub2"/>
</dbReference>
<dbReference type="InterPro" id="IPR051914">
    <property type="entry name" value="FAD-linked_OxidoTrans_Type4"/>
</dbReference>
<keyword evidence="3" id="KW-0274">FAD</keyword>
<evidence type="ECO:0000313" key="7">
    <source>
        <dbReference type="Proteomes" id="UP000244089"/>
    </source>
</evidence>
<dbReference type="Pfam" id="PF02913">
    <property type="entry name" value="FAD-oxidase_C"/>
    <property type="match status" value="1"/>
</dbReference>
<dbReference type="PANTHER" id="PTHR42934:SF2">
    <property type="entry name" value="GLYCOLATE OXIDASE SUBUNIT GLCD"/>
    <property type="match status" value="1"/>
</dbReference>
<dbReference type="PANTHER" id="PTHR42934">
    <property type="entry name" value="GLYCOLATE OXIDASE SUBUNIT GLCD"/>
    <property type="match status" value="1"/>
</dbReference>
<evidence type="ECO:0000256" key="3">
    <source>
        <dbReference type="ARBA" id="ARBA00022827"/>
    </source>
</evidence>
<gene>
    <name evidence="6" type="ORF">C8C76_12343</name>
</gene>
<dbReference type="Gene3D" id="3.30.70.2190">
    <property type="match status" value="1"/>
</dbReference>
<reference evidence="6 7" key="1">
    <citation type="submission" date="2018-04" db="EMBL/GenBank/DDBJ databases">
        <title>Subsurface microbial communities from deep shales in Ohio and West Virginia, USA.</title>
        <authorList>
            <person name="Wrighton K."/>
        </authorList>
    </citation>
    <scope>NUCLEOTIDE SEQUENCE [LARGE SCALE GENOMIC DNA]</scope>
    <source>
        <strain evidence="6 7">WC1</strain>
    </source>
</reference>
<evidence type="ECO:0000256" key="1">
    <source>
        <dbReference type="ARBA" id="ARBA00001974"/>
    </source>
</evidence>
<dbReference type="GO" id="GO:0016491">
    <property type="term" value="F:oxidoreductase activity"/>
    <property type="evidence" value="ECO:0007669"/>
    <property type="project" value="UniProtKB-KW"/>
</dbReference>
<dbReference type="RefSeq" id="WP_108141120.1">
    <property type="nucleotide sequence ID" value="NZ_QAXS01000023.1"/>
</dbReference>
<dbReference type="OrthoDB" id="9767256at2"/>
<evidence type="ECO:0000259" key="5">
    <source>
        <dbReference type="PROSITE" id="PS51387"/>
    </source>
</evidence>
<dbReference type="Gene3D" id="1.10.45.10">
    <property type="entry name" value="Vanillyl-alcohol Oxidase, Chain A, domain 4"/>
    <property type="match status" value="1"/>
</dbReference>
<organism evidence="6 7">
    <name type="scientific">Halanaerobium saccharolyticum</name>
    <dbReference type="NCBI Taxonomy" id="43595"/>
    <lineage>
        <taxon>Bacteria</taxon>
        <taxon>Bacillati</taxon>
        <taxon>Bacillota</taxon>
        <taxon>Clostridia</taxon>
        <taxon>Halanaerobiales</taxon>
        <taxon>Halanaerobiaceae</taxon>
        <taxon>Halanaerobium</taxon>
    </lineage>
</organism>
<dbReference type="InterPro" id="IPR006094">
    <property type="entry name" value="Oxid_FAD_bind_N"/>
</dbReference>
<dbReference type="InterPro" id="IPR016164">
    <property type="entry name" value="FAD-linked_Oxase-like_C"/>
</dbReference>
<dbReference type="Pfam" id="PF01565">
    <property type="entry name" value="FAD_binding_4"/>
    <property type="match status" value="1"/>
</dbReference>
<dbReference type="SUPFAM" id="SSF55103">
    <property type="entry name" value="FAD-linked oxidases, C-terminal domain"/>
    <property type="match status" value="1"/>
</dbReference>
<accession>A0A2T5RHZ9</accession>
<dbReference type="InterPro" id="IPR004113">
    <property type="entry name" value="FAD-bd_oxidored_4_C"/>
</dbReference>
<dbReference type="Gene3D" id="3.30.465.10">
    <property type="match status" value="1"/>
</dbReference>
<comment type="caution">
    <text evidence="6">The sequence shown here is derived from an EMBL/GenBank/DDBJ whole genome shotgun (WGS) entry which is preliminary data.</text>
</comment>
<feature type="domain" description="FAD-binding PCMH-type" evidence="5">
    <location>
        <begin position="41"/>
        <end position="219"/>
    </location>
</feature>
<evidence type="ECO:0000256" key="2">
    <source>
        <dbReference type="ARBA" id="ARBA00022630"/>
    </source>
</evidence>
<dbReference type="AlphaFoldDB" id="A0A2T5RHZ9"/>